<dbReference type="WBParaSite" id="Pan_g14156.t1">
    <property type="protein sequence ID" value="Pan_g14156.t1"/>
    <property type="gene ID" value="Pan_g14156"/>
</dbReference>
<protein>
    <submittedName>
        <fullName evidence="2">FTH domain-containing protein</fullName>
    </submittedName>
</protein>
<dbReference type="Proteomes" id="UP000492821">
    <property type="component" value="Unassembled WGS sequence"/>
</dbReference>
<keyword evidence="1" id="KW-1185">Reference proteome</keyword>
<accession>A0A7E4UXX5</accession>
<dbReference type="AlphaFoldDB" id="A0A7E4UXX5"/>
<organism evidence="1 2">
    <name type="scientific">Panagrellus redivivus</name>
    <name type="common">Microworm</name>
    <dbReference type="NCBI Taxonomy" id="6233"/>
    <lineage>
        <taxon>Eukaryota</taxon>
        <taxon>Metazoa</taxon>
        <taxon>Ecdysozoa</taxon>
        <taxon>Nematoda</taxon>
        <taxon>Chromadorea</taxon>
        <taxon>Rhabditida</taxon>
        <taxon>Tylenchina</taxon>
        <taxon>Panagrolaimomorpha</taxon>
        <taxon>Panagrolaimoidea</taxon>
        <taxon>Panagrolaimidae</taxon>
        <taxon>Panagrellus</taxon>
    </lineage>
</organism>
<evidence type="ECO:0000313" key="2">
    <source>
        <dbReference type="WBParaSite" id="Pan_g14156.t1"/>
    </source>
</evidence>
<evidence type="ECO:0000313" key="1">
    <source>
        <dbReference type="Proteomes" id="UP000492821"/>
    </source>
</evidence>
<sequence>MTKAGHKPFICFNQLSALAEYVTTVEIKSGKESLFNKKWFPEDIEELLIDTQIAEKLSDKAISRLAHAVPNVIKVEGVTHHVLNIAEKVIFESANPSPKTMFNNVKTLHILDIMIDNTFNASYIEAIERFLERFPAVKDVTVYMQGKSFYDYSDEKFVESRKVFFNTKFKPNINLYVDCRLKTNLNPQLLETGLSVVDKKRSKWTFEYGNERQRLFVGKQT</sequence>
<name>A0A7E4UXX5_PANRE</name>
<reference evidence="1" key="1">
    <citation type="journal article" date="2013" name="Genetics">
        <title>The draft genome and transcriptome of Panagrellus redivivus are shaped by the harsh demands of a free-living lifestyle.</title>
        <authorList>
            <person name="Srinivasan J."/>
            <person name="Dillman A.R."/>
            <person name="Macchietto M.G."/>
            <person name="Heikkinen L."/>
            <person name="Lakso M."/>
            <person name="Fracchia K.M."/>
            <person name="Antoshechkin I."/>
            <person name="Mortazavi A."/>
            <person name="Wong G."/>
            <person name="Sternberg P.W."/>
        </authorList>
    </citation>
    <scope>NUCLEOTIDE SEQUENCE [LARGE SCALE GENOMIC DNA]</scope>
    <source>
        <strain evidence="1">MT8872</strain>
    </source>
</reference>
<proteinExistence type="predicted"/>
<reference evidence="2" key="2">
    <citation type="submission" date="2020-10" db="UniProtKB">
        <authorList>
            <consortium name="WormBaseParasite"/>
        </authorList>
    </citation>
    <scope>IDENTIFICATION</scope>
</reference>